<organism evidence="4 5">
    <name type="scientific">Helobdella robusta</name>
    <name type="common">Californian leech</name>
    <dbReference type="NCBI Taxonomy" id="6412"/>
    <lineage>
        <taxon>Eukaryota</taxon>
        <taxon>Metazoa</taxon>
        <taxon>Spiralia</taxon>
        <taxon>Lophotrochozoa</taxon>
        <taxon>Annelida</taxon>
        <taxon>Clitellata</taxon>
        <taxon>Hirudinea</taxon>
        <taxon>Rhynchobdellida</taxon>
        <taxon>Glossiphoniidae</taxon>
        <taxon>Helobdella</taxon>
    </lineage>
</organism>
<dbReference type="HOGENOM" id="CLU_322451_0_0_1"/>
<dbReference type="PANTHER" id="PTHR35310:SF1">
    <property type="entry name" value="CELL WALL INTEGRITY_STRESS RESPONSE COMPONENT-LIKE PROTEIN"/>
    <property type="match status" value="1"/>
</dbReference>
<keyword evidence="2" id="KW-0812">Transmembrane</keyword>
<evidence type="ECO:0000313" key="5">
    <source>
        <dbReference type="Proteomes" id="UP000015101"/>
    </source>
</evidence>
<dbReference type="EMBL" id="KB095858">
    <property type="protein sequence ID" value="ESO10871.1"/>
    <property type="molecule type" value="Genomic_DNA"/>
</dbReference>
<dbReference type="PANTHER" id="PTHR35310">
    <property type="entry name" value="CELL WALL INTEGRITY/STRESS RESPONSE COMPONENT-LIKE PROTEIN"/>
    <property type="match status" value="1"/>
</dbReference>
<reference evidence="3 5" key="2">
    <citation type="journal article" date="2013" name="Nature">
        <title>Insights into bilaterian evolution from three spiralian genomes.</title>
        <authorList>
            <person name="Simakov O."/>
            <person name="Marletaz F."/>
            <person name="Cho S.J."/>
            <person name="Edsinger-Gonzales E."/>
            <person name="Havlak P."/>
            <person name="Hellsten U."/>
            <person name="Kuo D.H."/>
            <person name="Larsson T."/>
            <person name="Lv J."/>
            <person name="Arendt D."/>
            <person name="Savage R."/>
            <person name="Osoegawa K."/>
            <person name="de Jong P."/>
            <person name="Grimwood J."/>
            <person name="Chapman J.A."/>
            <person name="Shapiro H."/>
            <person name="Aerts A."/>
            <person name="Otillar R.P."/>
            <person name="Terry A.Y."/>
            <person name="Boore J.L."/>
            <person name="Grigoriev I.V."/>
            <person name="Lindberg D.R."/>
            <person name="Seaver E.C."/>
            <person name="Weisblat D.A."/>
            <person name="Putnam N.H."/>
            <person name="Rokhsar D.S."/>
        </authorList>
    </citation>
    <scope>NUCLEOTIDE SEQUENCE</scope>
</reference>
<dbReference type="EMBL" id="AMQM01002766">
    <property type="status" value="NOT_ANNOTATED_CDS"/>
    <property type="molecule type" value="Genomic_DNA"/>
</dbReference>
<reference evidence="5" key="1">
    <citation type="submission" date="2012-12" db="EMBL/GenBank/DDBJ databases">
        <authorList>
            <person name="Hellsten U."/>
            <person name="Grimwood J."/>
            <person name="Chapman J.A."/>
            <person name="Shapiro H."/>
            <person name="Aerts A."/>
            <person name="Otillar R.P."/>
            <person name="Terry A.Y."/>
            <person name="Boore J.L."/>
            <person name="Simakov O."/>
            <person name="Marletaz F."/>
            <person name="Cho S.-J."/>
            <person name="Edsinger-Gonzales E."/>
            <person name="Havlak P."/>
            <person name="Kuo D.-H."/>
            <person name="Larsson T."/>
            <person name="Lv J."/>
            <person name="Arendt D."/>
            <person name="Savage R."/>
            <person name="Osoegawa K."/>
            <person name="de Jong P."/>
            <person name="Lindberg D.R."/>
            <person name="Seaver E.C."/>
            <person name="Weisblat D.A."/>
            <person name="Putnam N.H."/>
            <person name="Grigoriev I.V."/>
            <person name="Rokhsar D.S."/>
        </authorList>
    </citation>
    <scope>NUCLEOTIDE SEQUENCE</scope>
</reference>
<evidence type="ECO:0000256" key="2">
    <source>
        <dbReference type="SAM" id="Phobius"/>
    </source>
</evidence>
<dbReference type="KEGG" id="hro:HELRODRAFT_167383"/>
<dbReference type="AlphaFoldDB" id="T1EZB6"/>
<dbReference type="CTD" id="20201916"/>
<dbReference type="STRING" id="6412.T1EZB6"/>
<evidence type="ECO:0000256" key="1">
    <source>
        <dbReference type="SAM" id="MobiDB-lite"/>
    </source>
</evidence>
<reference evidence="4" key="3">
    <citation type="submission" date="2015-06" db="UniProtKB">
        <authorList>
            <consortium name="EnsemblMetazoa"/>
        </authorList>
    </citation>
    <scope>IDENTIFICATION</scope>
</reference>
<protein>
    <submittedName>
        <fullName evidence="3 4">Uncharacterized protein</fullName>
    </submittedName>
</protein>
<dbReference type="RefSeq" id="XP_009011140.1">
    <property type="nucleotide sequence ID" value="XM_009012892.1"/>
</dbReference>
<sequence length="898" mass="100999">MGHNTGDKEIIKIVHTDATMSYVASRTLHGQTTLKADLDRAHQSTDVAIITLQSYWPTGQMLANHGSTFKSPRLFHAVLANHRTKVSRENRYWDEFEFYTETINAIMTWLSALPFDHLWCDDATSNNNNVNLNCNKNGNQMSLNKKRPTTIIDSFSGKYMDPNFQNVPVWLTAYSHLMNSVYYLGAEQALCNVFNSVICFTRVESLKFANYSFAGEAVFRSYRLSYPAFRNERDDVKKTTRNTPKNFAEENGNVETSRARGGKFNDGVSDVMKVQKILSTADTDDDGGKNLNKQIKSYATNEDDVINDDEVDNEAWNSGDRKKFRLDDHQFKLAFKEEIDENVHSDDDYGWRWKVKPHYSFFPNLYECRLEILSAVDYVAGRVDPSLCEDAQKNETRITELESVIAGEIEKIGERMMREKLANVEIERRVKKHETQTSTIIIMVAALFSYLIAVHTIKIVFLLKKHLRDKSTHRKKKKKQALATTSSAAAAAATTTAASISTPTSTISTFVPTPITTFSVTSTKNVNSNAISNCSFSPVVSPNLMKSILTTNSTMPQCKKCCNVIDSTTTSSTLHNKQRKGCCAFVIDTSTNIPTLGNLNSNIKNINENQNMQCLQQPHQHSQNQHQNFQTLQQQSWPQNPHLPHQQQQQQQPQRQQPQRQQLLQQQQQQQQIFQLHHQQQQFFNYQQSESINDINLSPNVANTLHQNIQQTSTLLPKKGSVSQSYKCNNYISNPCGTLGRNTLLGSTNNNNNNNYNNNDINNITTNNNKTLLSPVSTTKLSTISLFCPPPNTLNNSGSFKMNNKMNNSSSNLNDTNNTNIPNNTNFLNNANTINNNISGLMFSNSSNSVLLNDNSVACTEQVTVSSKSILASNKSCVTNIGASSNTSNANFSNVFKQ</sequence>
<dbReference type="Proteomes" id="UP000015101">
    <property type="component" value="Unassembled WGS sequence"/>
</dbReference>
<name>T1EZB6_HELRO</name>
<keyword evidence="2" id="KW-0472">Membrane</keyword>
<keyword evidence="5" id="KW-1185">Reference proteome</keyword>
<evidence type="ECO:0000313" key="4">
    <source>
        <dbReference type="EnsemblMetazoa" id="HelroP167383"/>
    </source>
</evidence>
<proteinExistence type="predicted"/>
<keyword evidence="2" id="KW-1133">Transmembrane helix</keyword>
<dbReference type="InParanoid" id="T1EZB6"/>
<dbReference type="GeneID" id="20201916"/>
<gene>
    <name evidence="4" type="primary">20201916</name>
    <name evidence="3" type="ORF">HELRODRAFT_167383</name>
</gene>
<evidence type="ECO:0000313" key="3">
    <source>
        <dbReference type="EMBL" id="ESO10871.1"/>
    </source>
</evidence>
<feature type="transmembrane region" description="Helical" evidence="2">
    <location>
        <begin position="440"/>
        <end position="461"/>
    </location>
</feature>
<feature type="transmembrane region" description="Helical" evidence="2">
    <location>
        <begin position="481"/>
        <end position="500"/>
    </location>
</feature>
<accession>T1EZB6</accession>
<feature type="region of interest" description="Disordered" evidence="1">
    <location>
        <begin position="616"/>
        <end position="664"/>
    </location>
</feature>
<dbReference type="EnsemblMetazoa" id="HelroT167383">
    <property type="protein sequence ID" value="HelroP167383"/>
    <property type="gene ID" value="HelroG167383"/>
</dbReference>